<dbReference type="AlphaFoldDB" id="A0A4V1M2V6"/>
<keyword evidence="7" id="KW-1185">Reference proteome</keyword>
<evidence type="ECO:0000256" key="3">
    <source>
        <dbReference type="SAM" id="Coils"/>
    </source>
</evidence>
<dbReference type="CDD" id="cd14810">
    <property type="entry name" value="bZIP_u1"/>
    <property type="match status" value="1"/>
</dbReference>
<evidence type="ECO:0000259" key="5">
    <source>
        <dbReference type="PROSITE" id="PS00036"/>
    </source>
</evidence>
<dbReference type="InterPro" id="IPR046347">
    <property type="entry name" value="bZIP_sf"/>
</dbReference>
<feature type="compositionally biased region" description="Polar residues" evidence="4">
    <location>
        <begin position="185"/>
        <end position="195"/>
    </location>
</feature>
<dbReference type="GO" id="GO:0000976">
    <property type="term" value="F:transcription cis-regulatory region binding"/>
    <property type="evidence" value="ECO:0007669"/>
    <property type="project" value="InterPro"/>
</dbReference>
<reference evidence="6 7" key="1">
    <citation type="submission" date="2016-06" db="EMBL/GenBank/DDBJ databases">
        <title>Evolution of pathogenesis and genome organization in the Tremellales.</title>
        <authorList>
            <person name="Cuomo C."/>
            <person name="Litvintseva A."/>
            <person name="Heitman J."/>
            <person name="Chen Y."/>
            <person name="Sun S."/>
            <person name="Springer D."/>
            <person name="Dromer F."/>
            <person name="Young S."/>
            <person name="Zeng Q."/>
            <person name="Chapman S."/>
            <person name="Gujja S."/>
            <person name="Saif S."/>
            <person name="Birren B."/>
        </authorList>
    </citation>
    <scope>NUCLEOTIDE SEQUENCE [LARGE SCALE GENOMIC DNA]</scope>
    <source>
        <strain evidence="6 7">ATCC 28783</strain>
    </source>
</reference>
<dbReference type="GO" id="GO:0090575">
    <property type="term" value="C:RNA polymerase II transcription regulator complex"/>
    <property type="evidence" value="ECO:0007669"/>
    <property type="project" value="TreeGrafter"/>
</dbReference>
<feature type="compositionally biased region" description="Polar residues" evidence="4">
    <location>
        <begin position="441"/>
        <end position="457"/>
    </location>
</feature>
<dbReference type="InterPro" id="IPR004827">
    <property type="entry name" value="bZIP"/>
</dbReference>
<dbReference type="GO" id="GO:0001228">
    <property type="term" value="F:DNA-binding transcription activator activity, RNA polymerase II-specific"/>
    <property type="evidence" value="ECO:0007669"/>
    <property type="project" value="TreeGrafter"/>
</dbReference>
<feature type="region of interest" description="Disordered" evidence="4">
    <location>
        <begin position="185"/>
        <end position="286"/>
    </location>
</feature>
<dbReference type="PANTHER" id="PTHR40621">
    <property type="entry name" value="TRANSCRIPTION FACTOR KAPC-RELATED"/>
    <property type="match status" value="1"/>
</dbReference>
<evidence type="ECO:0000256" key="1">
    <source>
        <dbReference type="ARBA" id="ARBA00004123"/>
    </source>
</evidence>
<evidence type="ECO:0000313" key="7">
    <source>
        <dbReference type="Proteomes" id="UP000289152"/>
    </source>
</evidence>
<feature type="compositionally biased region" description="Polar residues" evidence="4">
    <location>
        <begin position="59"/>
        <end position="70"/>
    </location>
</feature>
<dbReference type="InParanoid" id="A0A4V1M2V6"/>
<dbReference type="Proteomes" id="UP000289152">
    <property type="component" value="Unassembled WGS sequence"/>
</dbReference>
<dbReference type="OrthoDB" id="5571888at2759"/>
<evidence type="ECO:0000256" key="4">
    <source>
        <dbReference type="SAM" id="MobiDB-lite"/>
    </source>
</evidence>
<comment type="caution">
    <text evidence="6">The sequence shown here is derived from an EMBL/GenBank/DDBJ whole genome shotgun (WGS) entry which is preliminary data.</text>
</comment>
<sequence length="731" mass="79028">MDLFSPSLTASSSTTLAVSESSPPNQPDNMDDPMSPLDFFNFSSFDENETENEASTTAHSPTTISPNHTPSPLPGTFSPLVVAGTGEYEDFDFDMGLGKLVEMNTTEHIPLIKTEPIDHTWTVGSISDSPVATQPMALAVPQVESEPIISVPADLPLDRLTPEQQLLFSQVFLNALTTYAKTISNTTGETVSPPMTVNPAMLSSSSSFDPQFPPSINASSSSSVSPSINDQPSSAPLLSAPILAPMPSPRAGPSRLEPSPSGEPRDYHREASPPLREVRQGSTFSSIEDIEAKIDRLMPSSDIFNSGRGKGGKKGGGVSSVVRADDEELNDDDSWRPSKEEYEKLGSKEKRQLRNKLSARAFRNRKNEYVGRLETHLRDRDAIIEDMRAELVNSKTENMDLRRELEALKQSTMTILHPESAQELTPVPPLMAAFAKTPLPLSSSGHVPKRTSTPTINTRKDLSSSARGFWGGAESNMFGGGSTICHHLFTPDLVLPESDMSAGTPAAFTSSKSKTPLKSMVDMPRINLNPALDVADVRGFDLRGLGKGGDLTTTFHEWTEDNAFSLRSLNDYNEQLWRRSVREAAHEKANVPLHLRPKFYVEEKVSSRPSTPSQSGRSSPTSTKSVAGKIASSFWTTFEGPKNTESLTAYVTGATRLKILPKVEEFNEKASLVGSTKAKEASAAADALSAAMGSLKLVTGTGGRLDNFSARENPLGTLSTFFKHAAAPTRA</sequence>
<comment type="subcellular location">
    <subcellularLocation>
        <location evidence="1">Nucleus</location>
    </subcellularLocation>
</comment>
<name>A0A4V1M2V6_TREME</name>
<dbReference type="EMBL" id="SDIL01000214">
    <property type="protein sequence ID" value="RXK34700.1"/>
    <property type="molecule type" value="Genomic_DNA"/>
</dbReference>
<dbReference type="PROSITE" id="PS00036">
    <property type="entry name" value="BZIP_BASIC"/>
    <property type="match status" value="1"/>
</dbReference>
<feature type="compositionally biased region" description="Polar residues" evidence="4">
    <location>
        <begin position="607"/>
        <end position="624"/>
    </location>
</feature>
<feature type="region of interest" description="Disordered" evidence="4">
    <location>
        <begin position="1"/>
        <end position="78"/>
    </location>
</feature>
<accession>A0A4V1M2V6</accession>
<feature type="compositionally biased region" description="Low complexity" evidence="4">
    <location>
        <begin position="1"/>
        <end position="23"/>
    </location>
</feature>
<feature type="compositionally biased region" description="Basic and acidic residues" evidence="4">
    <location>
        <begin position="263"/>
        <end position="279"/>
    </location>
</feature>
<feature type="compositionally biased region" description="Basic and acidic residues" evidence="4">
    <location>
        <begin position="333"/>
        <end position="347"/>
    </location>
</feature>
<evidence type="ECO:0000256" key="2">
    <source>
        <dbReference type="ARBA" id="ARBA00023242"/>
    </source>
</evidence>
<feature type="domain" description="BZIP" evidence="5">
    <location>
        <begin position="350"/>
        <end position="365"/>
    </location>
</feature>
<feature type="region of interest" description="Disordered" evidence="4">
    <location>
        <begin position="300"/>
        <end position="347"/>
    </location>
</feature>
<feature type="region of interest" description="Disordered" evidence="4">
    <location>
        <begin position="441"/>
        <end position="460"/>
    </location>
</feature>
<organism evidence="6 7">
    <name type="scientific">Tremella mesenterica</name>
    <name type="common">Jelly fungus</name>
    <dbReference type="NCBI Taxonomy" id="5217"/>
    <lineage>
        <taxon>Eukaryota</taxon>
        <taxon>Fungi</taxon>
        <taxon>Dikarya</taxon>
        <taxon>Basidiomycota</taxon>
        <taxon>Agaricomycotina</taxon>
        <taxon>Tremellomycetes</taxon>
        <taxon>Tremellales</taxon>
        <taxon>Tremellaceae</taxon>
        <taxon>Tremella</taxon>
    </lineage>
</organism>
<feature type="coiled-coil region" evidence="3">
    <location>
        <begin position="384"/>
        <end position="411"/>
    </location>
</feature>
<feature type="compositionally biased region" description="Low complexity" evidence="4">
    <location>
        <begin position="214"/>
        <end position="234"/>
    </location>
</feature>
<dbReference type="InterPro" id="IPR050936">
    <property type="entry name" value="AP-1-like"/>
</dbReference>
<feature type="region of interest" description="Disordered" evidence="4">
    <location>
        <begin position="604"/>
        <end position="624"/>
    </location>
</feature>
<proteinExistence type="predicted"/>
<dbReference type="STRING" id="5217.A0A4V1M2V6"/>
<dbReference type="SUPFAM" id="SSF57959">
    <property type="entry name" value="Leucine zipper domain"/>
    <property type="match status" value="1"/>
</dbReference>
<dbReference type="PANTHER" id="PTHR40621:SF10">
    <property type="entry name" value="BZIP DOMAIN-CONTAINING PROTEIN"/>
    <property type="match status" value="1"/>
</dbReference>
<dbReference type="VEuPathDB" id="FungiDB:TREMEDRAFT_71110"/>
<protein>
    <recommendedName>
        <fullName evidence="5">BZIP domain-containing protein</fullName>
    </recommendedName>
</protein>
<dbReference type="Gene3D" id="1.20.5.170">
    <property type="match status" value="1"/>
</dbReference>
<evidence type="ECO:0000313" key="6">
    <source>
        <dbReference type="EMBL" id="RXK34700.1"/>
    </source>
</evidence>
<keyword evidence="3" id="KW-0175">Coiled coil</keyword>
<keyword evidence="2" id="KW-0539">Nucleus</keyword>
<gene>
    <name evidence="6" type="ORF">M231_08041</name>
</gene>